<dbReference type="InterPro" id="IPR001584">
    <property type="entry name" value="Integrase_cat-core"/>
</dbReference>
<evidence type="ECO:0000259" key="3">
    <source>
        <dbReference type="PROSITE" id="PS50994"/>
    </source>
</evidence>
<comment type="caution">
    <text evidence="4">The sequence shown here is derived from an EMBL/GenBank/DDBJ whole genome shotgun (WGS) entry which is preliminary data.</text>
</comment>
<evidence type="ECO:0000313" key="4">
    <source>
        <dbReference type="EMBL" id="MCD2114363.1"/>
    </source>
</evidence>
<dbReference type="PROSITE" id="PS50994">
    <property type="entry name" value="INTEGRASE"/>
    <property type="match status" value="1"/>
</dbReference>
<evidence type="ECO:0000256" key="1">
    <source>
        <dbReference type="SAM" id="Coils"/>
    </source>
</evidence>
<dbReference type="InterPro" id="IPR012337">
    <property type="entry name" value="RNaseH-like_sf"/>
</dbReference>
<dbReference type="GO" id="GO:0003676">
    <property type="term" value="F:nucleic acid binding"/>
    <property type="evidence" value="ECO:0007669"/>
    <property type="project" value="InterPro"/>
</dbReference>
<dbReference type="Pfam" id="PF00665">
    <property type="entry name" value="rve"/>
    <property type="match status" value="1"/>
</dbReference>
<dbReference type="Proteomes" id="UP001198630">
    <property type="component" value="Unassembled WGS sequence"/>
</dbReference>
<gene>
    <name evidence="4" type="ORF">LQ384_24960</name>
</gene>
<dbReference type="EMBL" id="JAJNCO010000020">
    <property type="protein sequence ID" value="MCD2114363.1"/>
    <property type="molecule type" value="Genomic_DNA"/>
</dbReference>
<reference evidence="4" key="1">
    <citation type="submission" date="2021-11" db="EMBL/GenBank/DDBJ databases">
        <title>Development of a sustainable strategy for remediation of hydrocarbon-contaminated territories based on the waste exchange concept.</title>
        <authorList>
            <person name="Elkin A."/>
        </authorList>
    </citation>
    <scope>NUCLEOTIDE SEQUENCE</scope>
    <source>
        <strain evidence="4">IEGM 757</strain>
    </source>
</reference>
<proteinExistence type="predicted"/>
<dbReference type="InterPro" id="IPR050900">
    <property type="entry name" value="Transposase_IS3/IS150/IS904"/>
</dbReference>
<keyword evidence="1" id="KW-0175">Coiled coil</keyword>
<evidence type="ECO:0000313" key="5">
    <source>
        <dbReference type="Proteomes" id="UP001198630"/>
    </source>
</evidence>
<dbReference type="NCBIfam" id="NF033516">
    <property type="entry name" value="transpos_IS3"/>
    <property type="match status" value="1"/>
</dbReference>
<protein>
    <submittedName>
        <fullName evidence="4">IS3 family transposase</fullName>
    </submittedName>
</protein>
<name>A0AAW4XMY9_RHORH</name>
<dbReference type="GO" id="GO:0015074">
    <property type="term" value="P:DNA integration"/>
    <property type="evidence" value="ECO:0007669"/>
    <property type="project" value="InterPro"/>
</dbReference>
<sequence length="473" mass="52278">MASTHPRADGPRRRVFSPADKLAHLVAYEQACATNEGGAYLRREGLYSSLISEWRKQRDAGVLDGKQPGTKIGKLTAEQAEIARLKQELARANKRLTTTEAALDIMGKAHALLESLSERADGRRQAEQALTAVWCDLTAAGVSTRTASALTGVVRSTAVRRRTAATAPTPPVVSAPPTPPANKLTALERRRILEVLNSDRFVDRAPLEIYAQLLDEGIYLCSVSTMYRVLRENAQVSERRRLARHPARTCPELVATAPRQVYSWDITKLAGPEKGRYFDAYVMIDIYSRYIVGVHVHAHESGLLARELMEQIFDVHGIPQVVHADRGTSMTSKSVATLLADLEVTRSHSRPRVSNDNPYSESVFKTLKYGPGFPERFGSLSQARGFMIEFTEWYNHEHRHTGIGLHTPADVHFGLAAGKAAERREVLDTARARHPHRFGTTAAPKILDLPDTVYINRPGDDPEATVEDATIAA</sequence>
<feature type="compositionally biased region" description="Pro residues" evidence="2">
    <location>
        <begin position="168"/>
        <end position="180"/>
    </location>
</feature>
<dbReference type="SUPFAM" id="SSF53098">
    <property type="entry name" value="Ribonuclease H-like"/>
    <property type="match status" value="1"/>
</dbReference>
<dbReference type="RefSeq" id="WP_152641004.1">
    <property type="nucleotide sequence ID" value="NZ_JAJNCO010000020.1"/>
</dbReference>
<accession>A0AAW4XMY9</accession>
<dbReference type="Gene3D" id="3.30.420.10">
    <property type="entry name" value="Ribonuclease H-like superfamily/Ribonuclease H"/>
    <property type="match status" value="1"/>
</dbReference>
<organism evidence="4 5">
    <name type="scientific">Rhodococcus rhodochrous</name>
    <dbReference type="NCBI Taxonomy" id="1829"/>
    <lineage>
        <taxon>Bacteria</taxon>
        <taxon>Bacillati</taxon>
        <taxon>Actinomycetota</taxon>
        <taxon>Actinomycetes</taxon>
        <taxon>Mycobacteriales</taxon>
        <taxon>Nocardiaceae</taxon>
        <taxon>Rhodococcus</taxon>
    </lineage>
</organism>
<dbReference type="InterPro" id="IPR048020">
    <property type="entry name" value="Transpos_IS3"/>
</dbReference>
<evidence type="ECO:0000256" key="2">
    <source>
        <dbReference type="SAM" id="MobiDB-lite"/>
    </source>
</evidence>
<feature type="coiled-coil region" evidence="1">
    <location>
        <begin position="75"/>
        <end position="102"/>
    </location>
</feature>
<feature type="region of interest" description="Disordered" evidence="2">
    <location>
        <begin position="161"/>
        <end position="181"/>
    </location>
</feature>
<dbReference type="InterPro" id="IPR036397">
    <property type="entry name" value="RNaseH_sf"/>
</dbReference>
<feature type="domain" description="Integrase catalytic" evidence="3">
    <location>
        <begin position="254"/>
        <end position="416"/>
    </location>
</feature>
<dbReference type="AlphaFoldDB" id="A0AAW4XMY9"/>
<dbReference type="PANTHER" id="PTHR46889:SF4">
    <property type="entry name" value="TRANSPOSASE INSO FOR INSERTION SEQUENCE ELEMENT IS911B-RELATED"/>
    <property type="match status" value="1"/>
</dbReference>
<dbReference type="PANTHER" id="PTHR46889">
    <property type="entry name" value="TRANSPOSASE INSF FOR INSERTION SEQUENCE IS3B-RELATED"/>
    <property type="match status" value="1"/>
</dbReference>